<keyword evidence="1" id="KW-0472">Membrane</keyword>
<keyword evidence="3" id="KW-1185">Reference proteome</keyword>
<accession>A0A7K1LKW2</accession>
<reference evidence="2 3" key="1">
    <citation type="submission" date="2019-12" db="EMBL/GenBank/DDBJ databases">
        <authorList>
            <person name="Li J."/>
            <person name="Shi Y."/>
            <person name="Xu G."/>
            <person name="Xiao D."/>
            <person name="Ran X."/>
        </authorList>
    </citation>
    <scope>NUCLEOTIDE SEQUENCE [LARGE SCALE GENOMIC DNA]</scope>
    <source>
        <strain evidence="2 3">JCM 15915</strain>
    </source>
</reference>
<dbReference type="OrthoDB" id="4829747at2"/>
<sequence>MNFLHLLSNLVPVTIAGLLLGAGLPALFALGMRISAGQTQRTEDGGVIQVRPPSTAMRAIGGLIFAIILVAIVMGILWIAKDFLFHMTGFNFLGLAKK</sequence>
<proteinExistence type="predicted"/>
<dbReference type="EMBL" id="WOGT01000007">
    <property type="protein sequence ID" value="MUN55683.1"/>
    <property type="molecule type" value="Genomic_DNA"/>
</dbReference>
<keyword evidence="1" id="KW-1133">Transmembrane helix</keyword>
<keyword evidence="1" id="KW-0812">Transmembrane</keyword>
<organism evidence="2 3">
    <name type="scientific">Rothia koreensis</name>
    <dbReference type="NCBI Taxonomy" id="592378"/>
    <lineage>
        <taxon>Bacteria</taxon>
        <taxon>Bacillati</taxon>
        <taxon>Actinomycetota</taxon>
        <taxon>Actinomycetes</taxon>
        <taxon>Micrococcales</taxon>
        <taxon>Micrococcaceae</taxon>
        <taxon>Rothia</taxon>
    </lineage>
</organism>
<evidence type="ECO:0000313" key="2">
    <source>
        <dbReference type="EMBL" id="MUN55683.1"/>
    </source>
</evidence>
<feature type="transmembrane region" description="Helical" evidence="1">
    <location>
        <begin position="6"/>
        <end position="31"/>
    </location>
</feature>
<gene>
    <name evidence="2" type="ORF">GMA10_10755</name>
</gene>
<evidence type="ECO:0000256" key="1">
    <source>
        <dbReference type="SAM" id="Phobius"/>
    </source>
</evidence>
<comment type="caution">
    <text evidence="2">The sequence shown here is derived from an EMBL/GenBank/DDBJ whole genome shotgun (WGS) entry which is preliminary data.</text>
</comment>
<feature type="transmembrane region" description="Helical" evidence="1">
    <location>
        <begin position="59"/>
        <end position="80"/>
    </location>
</feature>
<dbReference type="RefSeq" id="WP_129315990.1">
    <property type="nucleotide sequence ID" value="NZ_CP197643.1"/>
</dbReference>
<evidence type="ECO:0000313" key="3">
    <source>
        <dbReference type="Proteomes" id="UP000462152"/>
    </source>
</evidence>
<name>A0A7K1LKW2_9MICC</name>
<protein>
    <submittedName>
        <fullName evidence="2">Uncharacterized protein</fullName>
    </submittedName>
</protein>
<dbReference type="AlphaFoldDB" id="A0A7K1LKW2"/>
<dbReference type="Proteomes" id="UP000462152">
    <property type="component" value="Unassembled WGS sequence"/>
</dbReference>